<keyword evidence="9 10" id="KW-0137">Centromere</keyword>
<dbReference type="OrthoDB" id="7459479at2759"/>
<evidence type="ECO:0000256" key="11">
    <source>
        <dbReference type="SAM" id="Coils"/>
    </source>
</evidence>
<evidence type="ECO:0000256" key="7">
    <source>
        <dbReference type="ARBA" id="ARBA00023242"/>
    </source>
</evidence>
<proteinExistence type="inferred from homology"/>
<name>C1MKJ6_MICPC</name>
<keyword evidence="8 10" id="KW-0131">Cell cycle</keyword>
<dbReference type="InterPro" id="IPR055260">
    <property type="entry name" value="Ndc80_CH"/>
</dbReference>
<evidence type="ECO:0000256" key="6">
    <source>
        <dbReference type="ARBA" id="ARBA00023054"/>
    </source>
</evidence>
<keyword evidence="7 10" id="KW-0539">Nucleus</keyword>
<comment type="similarity">
    <text evidence="1 10">Belongs to the NDC80/HEC1 family.</text>
</comment>
<protein>
    <recommendedName>
        <fullName evidence="10">Kinetochore protein NDC80</fullName>
    </recommendedName>
</protein>
<dbReference type="InterPro" id="IPR038273">
    <property type="entry name" value="Ndc80_sf"/>
</dbReference>
<feature type="region of interest" description="Disordered" evidence="12">
    <location>
        <begin position="1"/>
        <end position="37"/>
    </location>
</feature>
<dbReference type="Pfam" id="PF03801">
    <property type="entry name" value="Ndc80_HEC"/>
    <property type="match status" value="1"/>
</dbReference>
<dbReference type="KEGG" id="mpp:MICPUCDRAFT_64457"/>
<comment type="subcellular location">
    <subcellularLocation>
        <location evidence="10">Chromosome</location>
        <location evidence="10">Centromere</location>
        <location evidence="10">Kinetochore</location>
    </subcellularLocation>
    <subcellularLocation>
        <location evidence="10">Nucleus</location>
    </subcellularLocation>
</comment>
<dbReference type="Proteomes" id="UP000001876">
    <property type="component" value="Unassembled WGS sequence"/>
</dbReference>
<evidence type="ECO:0000256" key="8">
    <source>
        <dbReference type="ARBA" id="ARBA00023306"/>
    </source>
</evidence>
<dbReference type="GeneID" id="9681957"/>
<evidence type="ECO:0000256" key="1">
    <source>
        <dbReference type="ARBA" id="ARBA00007050"/>
    </source>
</evidence>
<evidence type="ECO:0000256" key="3">
    <source>
        <dbReference type="ARBA" id="ARBA00022618"/>
    </source>
</evidence>
<dbReference type="InterPro" id="IPR005550">
    <property type="entry name" value="Kinetochore_Ndc80"/>
</dbReference>
<accession>C1MKJ6</accession>
<evidence type="ECO:0000256" key="10">
    <source>
        <dbReference type="RuleBase" id="RU368072"/>
    </source>
</evidence>
<dbReference type="GO" id="GO:0005634">
    <property type="term" value="C:nucleus"/>
    <property type="evidence" value="ECO:0007669"/>
    <property type="project" value="UniProtKB-SubCell"/>
</dbReference>
<sequence>MGARALRSSHPSLSPTTKANNGIKSVSNTESSELNSRFPHATLGTRCKLRNENEACPDSRAISVDNEKSRFIGGLSRKQSNQGYSNDTQRRTDVCFPTQPANCRDPRPLGEKSYTNNNIQYLMSYLSCHGHTSLSPKTFTSPTAKEFATLSLFLFCKVDKKFKFGLRAEDDISLIFKQLRYPIQVSKNALYAVGSPHTWPSLLAALTWLVQLFVYAEKAQQNPEKQQLGQFKPDAAFFGYIKSAYGFFLAGNDEGCDVVQHNYFSEKFTSKSHFFKATRGIEKNNYELEVVLASLMSKTPNTIGLQKEKVIRASAIKKLSEDTIKVLCIVEGADIHVEFTKQETRLSERRMDVCLRNISALKQSEILNSKYKSFTRSKTNSGDQVRDKEIHAIIQSQRSVVDSCTVTDIAMTESALDLLKGKAEVYCSSARSIQLLPHSSLNAVAVGKYSYNCLQDMDNFKNSVWRTIKIKRRDLALLKRTAERELEDIAEELHFCSETCIKRYQAYFFSDIFQL</sequence>
<dbReference type="PANTHER" id="PTHR10643:SF2">
    <property type="entry name" value="KINETOCHORE PROTEIN NDC80 HOMOLOG"/>
    <property type="match status" value="1"/>
</dbReference>
<evidence type="ECO:0000256" key="4">
    <source>
        <dbReference type="ARBA" id="ARBA00022776"/>
    </source>
</evidence>
<keyword evidence="3 10" id="KW-0132">Cell division</keyword>
<evidence type="ECO:0000313" key="14">
    <source>
        <dbReference type="EMBL" id="EEH59773.1"/>
    </source>
</evidence>
<comment type="subunit">
    <text evidence="10">Component of the NDC80 complex.</text>
</comment>
<feature type="coiled-coil region" evidence="11">
    <location>
        <begin position="472"/>
        <end position="499"/>
    </location>
</feature>
<dbReference type="GO" id="GO:0051315">
    <property type="term" value="P:attachment of mitotic spindle microtubules to kinetochore"/>
    <property type="evidence" value="ECO:0007669"/>
    <property type="project" value="UniProtKB-UniRule"/>
</dbReference>
<keyword evidence="6 11" id="KW-0175">Coiled coil</keyword>
<comment type="function">
    <text evidence="10">Acts as a component of the essential kinetochore-associated NDC80 complex, which is required for chromosome segregation and spindle checkpoint activity.</text>
</comment>
<keyword evidence="2 10" id="KW-0158">Chromosome</keyword>
<dbReference type="AlphaFoldDB" id="C1MKJ6"/>
<dbReference type="STRING" id="564608.C1MKJ6"/>
<dbReference type="EMBL" id="GG663736">
    <property type="protein sequence ID" value="EEH59773.1"/>
    <property type="molecule type" value="Genomic_DNA"/>
</dbReference>
<evidence type="ECO:0000256" key="12">
    <source>
        <dbReference type="SAM" id="MobiDB-lite"/>
    </source>
</evidence>
<evidence type="ECO:0000313" key="15">
    <source>
        <dbReference type="Proteomes" id="UP000001876"/>
    </source>
</evidence>
<organism evidence="15">
    <name type="scientific">Micromonas pusilla (strain CCMP1545)</name>
    <name type="common">Picoplanktonic green alga</name>
    <dbReference type="NCBI Taxonomy" id="564608"/>
    <lineage>
        <taxon>Eukaryota</taxon>
        <taxon>Viridiplantae</taxon>
        <taxon>Chlorophyta</taxon>
        <taxon>Mamiellophyceae</taxon>
        <taxon>Mamiellales</taxon>
        <taxon>Mamiellaceae</taxon>
        <taxon>Micromonas</taxon>
    </lineage>
</organism>
<dbReference type="PANTHER" id="PTHR10643">
    <property type="entry name" value="KINETOCHORE PROTEIN NDC80"/>
    <property type="match status" value="1"/>
</dbReference>
<evidence type="ECO:0000256" key="2">
    <source>
        <dbReference type="ARBA" id="ARBA00022454"/>
    </source>
</evidence>
<dbReference type="eggNOG" id="KOG0995">
    <property type="taxonomic scope" value="Eukaryota"/>
</dbReference>
<reference evidence="14 15" key="1">
    <citation type="journal article" date="2009" name="Science">
        <title>Green evolution and dynamic adaptations revealed by genomes of the marine picoeukaryotes Micromonas.</title>
        <authorList>
            <person name="Worden A.Z."/>
            <person name="Lee J.H."/>
            <person name="Mock T."/>
            <person name="Rouze P."/>
            <person name="Simmons M.P."/>
            <person name="Aerts A.L."/>
            <person name="Allen A.E."/>
            <person name="Cuvelier M.L."/>
            <person name="Derelle E."/>
            <person name="Everett M.V."/>
            <person name="Foulon E."/>
            <person name="Grimwood J."/>
            <person name="Gundlach H."/>
            <person name="Henrissat B."/>
            <person name="Napoli C."/>
            <person name="McDonald S.M."/>
            <person name="Parker M.S."/>
            <person name="Rombauts S."/>
            <person name="Salamov A."/>
            <person name="Von Dassow P."/>
            <person name="Badger J.H."/>
            <person name="Coutinho P.M."/>
            <person name="Demir E."/>
            <person name="Dubchak I."/>
            <person name="Gentemann C."/>
            <person name="Eikrem W."/>
            <person name="Gready J.E."/>
            <person name="John U."/>
            <person name="Lanier W."/>
            <person name="Lindquist E.A."/>
            <person name="Lucas S."/>
            <person name="Mayer K.F."/>
            <person name="Moreau H."/>
            <person name="Not F."/>
            <person name="Otillar R."/>
            <person name="Panaud O."/>
            <person name="Pangilinan J."/>
            <person name="Paulsen I."/>
            <person name="Piegu B."/>
            <person name="Poliakov A."/>
            <person name="Robbens S."/>
            <person name="Schmutz J."/>
            <person name="Toulza E."/>
            <person name="Wyss T."/>
            <person name="Zelensky A."/>
            <person name="Zhou K."/>
            <person name="Armbrust E.V."/>
            <person name="Bhattacharya D."/>
            <person name="Goodenough U.W."/>
            <person name="Van de Peer Y."/>
            <person name="Grigoriev I.V."/>
        </authorList>
    </citation>
    <scope>NUCLEOTIDE SEQUENCE [LARGE SCALE GENOMIC DNA]</scope>
    <source>
        <strain evidence="14 15">CCMP1545</strain>
    </source>
</reference>
<evidence type="ECO:0000256" key="5">
    <source>
        <dbReference type="ARBA" id="ARBA00022838"/>
    </source>
</evidence>
<dbReference type="GO" id="GO:0051301">
    <property type="term" value="P:cell division"/>
    <property type="evidence" value="ECO:0007669"/>
    <property type="project" value="UniProtKB-UniRule"/>
</dbReference>
<gene>
    <name evidence="14" type="ORF">MICPUCDRAFT_64457</name>
</gene>
<keyword evidence="5 10" id="KW-0995">Kinetochore</keyword>
<dbReference type="Gene3D" id="1.10.418.30">
    <property type="entry name" value="Ncd80 complex, Ncd80 subunit"/>
    <property type="match status" value="1"/>
</dbReference>
<dbReference type="GO" id="GO:0031262">
    <property type="term" value="C:Ndc80 complex"/>
    <property type="evidence" value="ECO:0007669"/>
    <property type="project" value="UniProtKB-UniRule"/>
</dbReference>
<dbReference type="RefSeq" id="XP_003056397.1">
    <property type="nucleotide sequence ID" value="XM_003056351.1"/>
</dbReference>
<keyword evidence="4 10" id="KW-0498">Mitosis</keyword>
<evidence type="ECO:0000256" key="9">
    <source>
        <dbReference type="ARBA" id="ARBA00023328"/>
    </source>
</evidence>
<feature type="domain" description="Kinetochore protein Ndc80 CH" evidence="13">
    <location>
        <begin position="97"/>
        <end position="218"/>
    </location>
</feature>
<feature type="compositionally biased region" description="Polar residues" evidence="12">
    <location>
        <begin position="9"/>
        <end position="35"/>
    </location>
</feature>
<keyword evidence="15" id="KW-1185">Reference proteome</keyword>
<evidence type="ECO:0000259" key="13">
    <source>
        <dbReference type="Pfam" id="PF03801"/>
    </source>
</evidence>